<dbReference type="InterPro" id="IPR023198">
    <property type="entry name" value="PGP-like_dom2"/>
</dbReference>
<dbReference type="SFLD" id="SFLDS00003">
    <property type="entry name" value="Haloacid_Dehalogenase"/>
    <property type="match status" value="1"/>
</dbReference>
<evidence type="ECO:0000313" key="2">
    <source>
        <dbReference type="Proteomes" id="UP000461288"/>
    </source>
</evidence>
<dbReference type="GO" id="GO:0016787">
    <property type="term" value="F:hydrolase activity"/>
    <property type="evidence" value="ECO:0007669"/>
    <property type="project" value="UniProtKB-KW"/>
</dbReference>
<dbReference type="STRING" id="319939.SAMN05216263_118118"/>
<dbReference type="Gene3D" id="3.40.50.1000">
    <property type="entry name" value="HAD superfamily/HAD-like"/>
    <property type="match status" value="1"/>
</dbReference>
<comment type="caution">
    <text evidence="1">The sequence shown here is derived from an EMBL/GenBank/DDBJ whole genome shotgun (WGS) entry which is preliminary data.</text>
</comment>
<name>A0A1I0UNK3_9GAMM</name>
<proteinExistence type="predicted"/>
<dbReference type="NCBIfam" id="TIGR01509">
    <property type="entry name" value="HAD-SF-IA-v3"/>
    <property type="match status" value="1"/>
</dbReference>
<reference evidence="1 2" key="1">
    <citation type="submission" date="2019-12" db="EMBL/GenBank/DDBJ databases">
        <title>Draft genome sequence of Pseudomonas otitidis recovered from a chicken carcass.</title>
        <authorList>
            <person name="Vieira T.R."/>
            <person name="Oliviera E.F.C."/>
            <person name="Silva N.M.V."/>
            <person name="Sambrano G.E."/>
            <person name="Cibulski S.P."/>
            <person name="Cardoso M.R.I."/>
        </authorList>
    </citation>
    <scope>NUCLEOTIDE SEQUENCE [LARGE SCALE GENOMIC DNA]</scope>
    <source>
        <strain evidence="1 2">25_K</strain>
    </source>
</reference>
<dbReference type="InterPro" id="IPR036412">
    <property type="entry name" value="HAD-like_sf"/>
</dbReference>
<dbReference type="PANTHER" id="PTHR18901:SF38">
    <property type="entry name" value="PSEUDOURIDINE-5'-PHOSPHATASE"/>
    <property type="match status" value="1"/>
</dbReference>
<dbReference type="SUPFAM" id="SSF56784">
    <property type="entry name" value="HAD-like"/>
    <property type="match status" value="1"/>
</dbReference>
<dbReference type="InterPro" id="IPR023214">
    <property type="entry name" value="HAD_sf"/>
</dbReference>
<dbReference type="AlphaFoldDB" id="A0A1I0UNK3"/>
<keyword evidence="1" id="KW-0378">Hydrolase</keyword>
<dbReference type="PRINTS" id="PR00413">
    <property type="entry name" value="HADHALOGNASE"/>
</dbReference>
<dbReference type="SFLD" id="SFLDG01129">
    <property type="entry name" value="C1.5:_HAD__Beta-PGM__Phosphata"/>
    <property type="match status" value="1"/>
</dbReference>
<sequence length="226" mass="24142">MDPTRIAGFLLDLDGTLVDTETLNLACSLHALESLGLPDAAQLCEGLVGIDWPAYRQRLFDHYGEDFPLNDFGAAYLRHKTLMLQDGLPLKPGVVPLLSAMRESGRPMAIATSSHRRSAHEHLALGGIDGFFDVVVTRDDVDLGKPDPALYLLAAQRVGLAPADCLAVEDSIPGVAAAHAAGVPTLMVPDMTQPPEDTRRRCLAVLPDLHAVLDLLRREGVLGGAG</sequence>
<dbReference type="RefSeq" id="WP_074972647.1">
    <property type="nucleotide sequence ID" value="NZ_BQHX01000002.1"/>
</dbReference>
<dbReference type="InterPro" id="IPR006439">
    <property type="entry name" value="HAD-SF_hydro_IA"/>
</dbReference>
<dbReference type="CDD" id="cd07505">
    <property type="entry name" value="HAD_BPGM-like"/>
    <property type="match status" value="1"/>
</dbReference>
<accession>A0A1I0UNK3</accession>
<dbReference type="Proteomes" id="UP000461288">
    <property type="component" value="Unassembled WGS sequence"/>
</dbReference>
<evidence type="ECO:0000313" key="1">
    <source>
        <dbReference type="EMBL" id="MWK54726.1"/>
    </source>
</evidence>
<dbReference type="PANTHER" id="PTHR18901">
    <property type="entry name" value="2-DEOXYGLUCOSE-6-PHOSPHATE PHOSPHATASE 2"/>
    <property type="match status" value="1"/>
</dbReference>
<dbReference type="Gene3D" id="1.10.150.240">
    <property type="entry name" value="Putative phosphatase, domain 2"/>
    <property type="match status" value="1"/>
</dbReference>
<gene>
    <name evidence="1" type="ORF">GO594_01935</name>
</gene>
<dbReference type="EMBL" id="WTFN01000003">
    <property type="protein sequence ID" value="MWK54726.1"/>
    <property type="molecule type" value="Genomic_DNA"/>
</dbReference>
<dbReference type="Pfam" id="PF00702">
    <property type="entry name" value="Hydrolase"/>
    <property type="match status" value="1"/>
</dbReference>
<organism evidence="1 2">
    <name type="scientific">Metapseudomonas otitidis</name>
    <dbReference type="NCBI Taxonomy" id="319939"/>
    <lineage>
        <taxon>Bacteria</taxon>
        <taxon>Pseudomonadati</taxon>
        <taxon>Pseudomonadota</taxon>
        <taxon>Gammaproteobacteria</taxon>
        <taxon>Pseudomonadales</taxon>
        <taxon>Pseudomonadaceae</taxon>
        <taxon>Metapseudomonas</taxon>
    </lineage>
</organism>
<protein>
    <submittedName>
        <fullName evidence="1">HAD-IA family hydrolase</fullName>
    </submittedName>
</protein>